<proteinExistence type="predicted"/>
<dbReference type="SUPFAM" id="SSF53756">
    <property type="entry name" value="UDP-Glycosyltransferase/glycogen phosphorylase"/>
    <property type="match status" value="1"/>
</dbReference>
<keyword evidence="2" id="KW-0808">Transferase</keyword>
<protein>
    <submittedName>
        <fullName evidence="4">LPS biosynthesis-related glycosyltransferase</fullName>
    </submittedName>
</protein>
<evidence type="ECO:0000256" key="1">
    <source>
        <dbReference type="ARBA" id="ARBA00022676"/>
    </source>
</evidence>
<evidence type="ECO:0000313" key="4">
    <source>
        <dbReference type="EMBL" id="GGL99592.1"/>
    </source>
</evidence>
<evidence type="ECO:0000256" key="3">
    <source>
        <dbReference type="SAM" id="MobiDB-lite"/>
    </source>
</evidence>
<name>A0A917WED2_9ACTN</name>
<dbReference type="EMBL" id="BMNA01000003">
    <property type="protein sequence ID" value="GGL99592.1"/>
    <property type="molecule type" value="Genomic_DNA"/>
</dbReference>
<evidence type="ECO:0000256" key="2">
    <source>
        <dbReference type="ARBA" id="ARBA00022679"/>
    </source>
</evidence>
<dbReference type="InterPro" id="IPR002201">
    <property type="entry name" value="Glyco_trans_9"/>
</dbReference>
<dbReference type="Proteomes" id="UP000655208">
    <property type="component" value="Unassembled WGS sequence"/>
</dbReference>
<organism evidence="4 5">
    <name type="scientific">Nakamurella endophytica</name>
    <dbReference type="NCBI Taxonomy" id="1748367"/>
    <lineage>
        <taxon>Bacteria</taxon>
        <taxon>Bacillati</taxon>
        <taxon>Actinomycetota</taxon>
        <taxon>Actinomycetes</taxon>
        <taxon>Nakamurellales</taxon>
        <taxon>Nakamurellaceae</taxon>
        <taxon>Nakamurella</taxon>
    </lineage>
</organism>
<dbReference type="GO" id="GO:0008713">
    <property type="term" value="F:ADP-heptose-lipopolysaccharide heptosyltransferase activity"/>
    <property type="evidence" value="ECO:0007669"/>
    <property type="project" value="TreeGrafter"/>
</dbReference>
<dbReference type="InterPro" id="IPR051199">
    <property type="entry name" value="LPS_LOS_Heptosyltrfase"/>
</dbReference>
<reference evidence="4" key="2">
    <citation type="submission" date="2020-09" db="EMBL/GenBank/DDBJ databases">
        <authorList>
            <person name="Sun Q."/>
            <person name="Zhou Y."/>
        </authorList>
    </citation>
    <scope>NUCLEOTIDE SEQUENCE</scope>
    <source>
        <strain evidence="4">CGMCC 4.7308</strain>
    </source>
</reference>
<dbReference type="AlphaFoldDB" id="A0A917WED2"/>
<dbReference type="GO" id="GO:0009244">
    <property type="term" value="P:lipopolysaccharide core region biosynthetic process"/>
    <property type="evidence" value="ECO:0007669"/>
    <property type="project" value="TreeGrafter"/>
</dbReference>
<keyword evidence="5" id="KW-1185">Reference proteome</keyword>
<accession>A0A917WED2</accession>
<dbReference type="PANTHER" id="PTHR30160">
    <property type="entry name" value="TETRAACYLDISACCHARIDE 4'-KINASE-RELATED"/>
    <property type="match status" value="1"/>
</dbReference>
<gene>
    <name evidence="4" type="ORF">GCM10011594_19450</name>
</gene>
<dbReference type="Gene3D" id="3.40.50.2000">
    <property type="entry name" value="Glycogen Phosphorylase B"/>
    <property type="match status" value="2"/>
</dbReference>
<comment type="caution">
    <text evidence="4">The sequence shown here is derived from an EMBL/GenBank/DDBJ whole genome shotgun (WGS) entry which is preliminary data.</text>
</comment>
<feature type="region of interest" description="Disordered" evidence="3">
    <location>
        <begin position="1"/>
        <end position="31"/>
    </location>
</feature>
<dbReference type="GO" id="GO:0005829">
    <property type="term" value="C:cytosol"/>
    <property type="evidence" value="ECO:0007669"/>
    <property type="project" value="TreeGrafter"/>
</dbReference>
<reference evidence="4" key="1">
    <citation type="journal article" date="2014" name="Int. J. Syst. Evol. Microbiol.">
        <title>Complete genome sequence of Corynebacterium casei LMG S-19264T (=DSM 44701T), isolated from a smear-ripened cheese.</title>
        <authorList>
            <consortium name="US DOE Joint Genome Institute (JGI-PGF)"/>
            <person name="Walter F."/>
            <person name="Albersmeier A."/>
            <person name="Kalinowski J."/>
            <person name="Ruckert C."/>
        </authorList>
    </citation>
    <scope>NUCLEOTIDE SEQUENCE</scope>
    <source>
        <strain evidence="4">CGMCC 4.7308</strain>
    </source>
</reference>
<evidence type="ECO:0000313" key="5">
    <source>
        <dbReference type="Proteomes" id="UP000655208"/>
    </source>
</evidence>
<dbReference type="CDD" id="cd03789">
    <property type="entry name" value="GT9_LPS_heptosyltransferase"/>
    <property type="match status" value="1"/>
</dbReference>
<keyword evidence="1" id="KW-0328">Glycosyltransferase</keyword>
<dbReference type="Pfam" id="PF01075">
    <property type="entry name" value="Glyco_transf_9"/>
    <property type="match status" value="1"/>
</dbReference>
<dbReference type="RefSeq" id="WP_229674228.1">
    <property type="nucleotide sequence ID" value="NZ_BMNA01000003.1"/>
</dbReference>
<sequence length="385" mass="39928">MTADLPVPGVRPAGARSAVDPAAPLPPGRRPLADPAVRTVALVRLRTGLGDLLASVPALRALRTARPDLAVTLVTYGEMAPVVARSAAYVDELLAFPGHPDIPERPAPAAAEVDRWFDQVRARRFDVAVQMYGALPAANEVTAALGARITAGFLTPGAAAGDLTTHLPYPFRAHEVDRHLRLLEFLGVPPAGRHLEFPLTAGEVAAARTVLTETGLTGGPLAVVHPGATAQSRLWPTGYFAAVADGLAERGFRVAITGVPSERPLVDAVRAAARSAPVDLCGCTDLGGAGAVLAAADVLVSNDTGVVQLAVALGTPSVTVYLAGDAARWRGAEADGHRAAMVDVGCNPCGLQRCPIDFRCAHWLTPAQVLAEVDLLPRRRPAPAG</sequence>
<dbReference type="PANTHER" id="PTHR30160:SF1">
    <property type="entry name" value="LIPOPOLYSACCHARIDE 1,2-N-ACETYLGLUCOSAMINETRANSFERASE-RELATED"/>
    <property type="match status" value="1"/>
</dbReference>